<name>A0A0A2H387_9FLAO</name>
<keyword evidence="3" id="KW-0804">Transcription</keyword>
<organism evidence="5 6">
    <name type="scientific">Dokdonia donghaensis DSW-1</name>
    <dbReference type="NCBI Taxonomy" id="1300343"/>
    <lineage>
        <taxon>Bacteria</taxon>
        <taxon>Pseudomonadati</taxon>
        <taxon>Bacteroidota</taxon>
        <taxon>Flavobacteriia</taxon>
        <taxon>Flavobacteriales</taxon>
        <taxon>Flavobacteriaceae</taxon>
        <taxon>Dokdonia</taxon>
    </lineage>
</organism>
<dbReference type="PANTHER" id="PTHR43280:SF27">
    <property type="entry name" value="TRANSCRIPTIONAL REGULATOR MTLR"/>
    <property type="match status" value="1"/>
</dbReference>
<dbReference type="Gene3D" id="1.10.10.60">
    <property type="entry name" value="Homeodomain-like"/>
    <property type="match status" value="2"/>
</dbReference>
<dbReference type="Proteomes" id="UP000030140">
    <property type="component" value="Unassembled WGS sequence"/>
</dbReference>
<comment type="caution">
    <text evidence="5">The sequence shown here is derived from an EMBL/GenBank/DDBJ whole genome shotgun (WGS) entry which is preliminary data.</text>
</comment>
<keyword evidence="6" id="KW-1185">Reference proteome</keyword>
<dbReference type="SUPFAM" id="SSF46689">
    <property type="entry name" value="Homeodomain-like"/>
    <property type="match status" value="2"/>
</dbReference>
<evidence type="ECO:0000313" key="6">
    <source>
        <dbReference type="Proteomes" id="UP000030140"/>
    </source>
</evidence>
<evidence type="ECO:0000259" key="4">
    <source>
        <dbReference type="PROSITE" id="PS01124"/>
    </source>
</evidence>
<dbReference type="InterPro" id="IPR018062">
    <property type="entry name" value="HTH_AraC-typ_CS"/>
</dbReference>
<dbReference type="PATRIC" id="fig|1300343.5.peg.853"/>
<keyword evidence="1" id="KW-0805">Transcription regulation</keyword>
<reference evidence="5 6" key="1">
    <citation type="submission" date="2014-10" db="EMBL/GenBank/DDBJ databases">
        <title>Draft genome sequence of the proteorhodopsin-containing marine bacterium Dokdonia donghaensis.</title>
        <authorList>
            <person name="Gomez-Consarnau L."/>
            <person name="Gonzalez J.M."/>
            <person name="Riedel T."/>
            <person name="Jaenicke S."/>
            <person name="Wagner-Doebler I."/>
            <person name="Fuhrman J.A."/>
        </authorList>
    </citation>
    <scope>NUCLEOTIDE SEQUENCE [LARGE SCALE GENOMIC DNA]</scope>
    <source>
        <strain evidence="5 6">DSW-1</strain>
    </source>
</reference>
<dbReference type="PANTHER" id="PTHR43280">
    <property type="entry name" value="ARAC-FAMILY TRANSCRIPTIONAL REGULATOR"/>
    <property type="match status" value="1"/>
</dbReference>
<evidence type="ECO:0000313" key="5">
    <source>
        <dbReference type="EMBL" id="KGO07110.1"/>
    </source>
</evidence>
<evidence type="ECO:0000256" key="1">
    <source>
        <dbReference type="ARBA" id="ARBA00023015"/>
    </source>
</evidence>
<dbReference type="GO" id="GO:0003700">
    <property type="term" value="F:DNA-binding transcription factor activity"/>
    <property type="evidence" value="ECO:0007669"/>
    <property type="project" value="InterPro"/>
</dbReference>
<dbReference type="EMBL" id="JSAQ01000001">
    <property type="protein sequence ID" value="KGO07110.1"/>
    <property type="molecule type" value="Genomic_DNA"/>
</dbReference>
<evidence type="ECO:0000256" key="3">
    <source>
        <dbReference type="ARBA" id="ARBA00023163"/>
    </source>
</evidence>
<dbReference type="PROSITE" id="PS01124">
    <property type="entry name" value="HTH_ARAC_FAMILY_2"/>
    <property type="match status" value="1"/>
</dbReference>
<proteinExistence type="predicted"/>
<dbReference type="PRINTS" id="PR00032">
    <property type="entry name" value="HTHARAC"/>
</dbReference>
<dbReference type="SMART" id="SM00342">
    <property type="entry name" value="HTH_ARAC"/>
    <property type="match status" value="1"/>
</dbReference>
<sequence length="290" mass="33223">MILQKPTFESISPDFGTSFAYQKFDERTTNVNNVWHYHPEIELVFVNGGTGRRQVGSNVSYYTWGTLIIVGSNLPHCGFTNEDTGNSCETVIHMKPDFLGADFFNIPEMASIKRLLHVANRGIVFSGETKARVGAMMEAMEHQTDFERLVSQLNILNDLAHTEEYRILNADGFSLLSDVKDNDRINLVFNYVKTHFKEEIPLKDMADLTNLTIPSFCRFFKKITNKTFTQFVNEYRLVHASKLLAEQPLSITEVCFASGFNNFSHFNKKFKAFVGQNPSEYRKELRTVLE</sequence>
<dbReference type="InterPro" id="IPR018060">
    <property type="entry name" value="HTH_AraC"/>
</dbReference>
<feature type="domain" description="HTH araC/xylS-type" evidence="4">
    <location>
        <begin position="186"/>
        <end position="284"/>
    </location>
</feature>
<evidence type="ECO:0000256" key="2">
    <source>
        <dbReference type="ARBA" id="ARBA00023125"/>
    </source>
</evidence>
<dbReference type="PROSITE" id="PS00041">
    <property type="entry name" value="HTH_ARAC_FAMILY_1"/>
    <property type="match status" value="1"/>
</dbReference>
<dbReference type="Pfam" id="PF12833">
    <property type="entry name" value="HTH_18"/>
    <property type="match status" value="1"/>
</dbReference>
<dbReference type="InterPro" id="IPR009057">
    <property type="entry name" value="Homeodomain-like_sf"/>
</dbReference>
<dbReference type="AlphaFoldDB" id="A0A0A2H387"/>
<protein>
    <submittedName>
        <fullName evidence="5">AraC family transcriptional regulator</fullName>
    </submittedName>
</protein>
<gene>
    <name evidence="5" type="ORF">NV36_09850</name>
</gene>
<dbReference type="InterPro" id="IPR020449">
    <property type="entry name" value="Tscrpt_reg_AraC-type_HTH"/>
</dbReference>
<dbReference type="OrthoDB" id="1410704at2"/>
<accession>A0A0A2H387</accession>
<dbReference type="GO" id="GO:0043565">
    <property type="term" value="F:sequence-specific DNA binding"/>
    <property type="evidence" value="ECO:0007669"/>
    <property type="project" value="InterPro"/>
</dbReference>
<dbReference type="SUPFAM" id="SSF51182">
    <property type="entry name" value="RmlC-like cupins"/>
    <property type="match status" value="1"/>
</dbReference>
<dbReference type="RefSeq" id="WP_035326719.1">
    <property type="nucleotide sequence ID" value="NZ_CP015125.1"/>
</dbReference>
<dbReference type="InterPro" id="IPR011051">
    <property type="entry name" value="RmlC_Cupin_sf"/>
</dbReference>
<keyword evidence="2" id="KW-0238">DNA-binding</keyword>
<dbReference type="KEGG" id="ddo:I597_0842"/>